<keyword evidence="7" id="KW-1185">Reference proteome</keyword>
<dbReference type="PANTHER" id="PTHR30419:SF8">
    <property type="entry name" value="NITROGEN ASSIMILATION TRANSCRIPTIONAL ACTIVATOR-RELATED"/>
    <property type="match status" value="1"/>
</dbReference>
<proteinExistence type="inferred from homology"/>
<evidence type="ECO:0000313" key="7">
    <source>
        <dbReference type="Proteomes" id="UP000596252"/>
    </source>
</evidence>
<dbReference type="Pfam" id="PF03466">
    <property type="entry name" value="LysR_substrate"/>
    <property type="match status" value="1"/>
</dbReference>
<evidence type="ECO:0000256" key="1">
    <source>
        <dbReference type="ARBA" id="ARBA00009437"/>
    </source>
</evidence>
<reference evidence="6 7" key="1">
    <citation type="journal article" date="2012" name="Antonie Van Leeuwenhoek">
        <title>Shewanella litorisediminis sp. nov., a gammaproteobacterium isolated from a tidal flat sediment.</title>
        <authorList>
            <person name="Lee M.H."/>
            <person name="Yoon J.H."/>
        </authorList>
    </citation>
    <scope>NUCLEOTIDE SEQUENCE [LARGE SCALE GENOMIC DNA]</scope>
    <source>
        <strain evidence="6 7">SMK1-12</strain>
    </source>
</reference>
<evidence type="ECO:0000256" key="2">
    <source>
        <dbReference type="ARBA" id="ARBA00023015"/>
    </source>
</evidence>
<dbReference type="PANTHER" id="PTHR30419">
    <property type="entry name" value="HTH-TYPE TRANSCRIPTIONAL REGULATOR YBHD"/>
    <property type="match status" value="1"/>
</dbReference>
<dbReference type="Proteomes" id="UP000596252">
    <property type="component" value="Chromosome"/>
</dbReference>
<name>A0ABX7G1G6_9GAMM</name>
<dbReference type="InterPro" id="IPR005119">
    <property type="entry name" value="LysR_subst-bd"/>
</dbReference>
<dbReference type="SUPFAM" id="SSF53850">
    <property type="entry name" value="Periplasmic binding protein-like II"/>
    <property type="match status" value="1"/>
</dbReference>
<dbReference type="EMBL" id="CP069213">
    <property type="protein sequence ID" value="QRH01166.1"/>
    <property type="molecule type" value="Genomic_DNA"/>
</dbReference>
<dbReference type="PROSITE" id="PS50931">
    <property type="entry name" value="HTH_LYSR"/>
    <property type="match status" value="1"/>
</dbReference>
<dbReference type="SUPFAM" id="SSF46785">
    <property type="entry name" value="Winged helix' DNA-binding domain"/>
    <property type="match status" value="1"/>
</dbReference>
<sequence length="302" mass="33387">MDLRAIRYFMEVVDAGGFAKASEKVHLTQPALSKAVRLLEESLDLQLIERGKRGVNLRLTPAGEVVYCHGLALLATRDDMLAELEAMRSLRGGRLKFGLAPLGSAELFAPVIARFRSLYPKIDMQLLVRGGIEQTNALRKGEIELATGITALDSEFEGLRIRKDPMVVVLPKQHRLAHRRELRLQELADTAQILFEPEYALHQLVFEACERAGFIPANVTRVSHPDFGIALVAAGTGAMILPSYIAERHAVTGVIAVPLKETDLHWELSLFWRRGQPLSFAAEAMIALVRERLSGAVDQGPI</sequence>
<keyword evidence="2" id="KW-0805">Transcription regulation</keyword>
<dbReference type="InterPro" id="IPR036388">
    <property type="entry name" value="WH-like_DNA-bd_sf"/>
</dbReference>
<dbReference type="RefSeq" id="WP_203324855.1">
    <property type="nucleotide sequence ID" value="NZ_CP069213.1"/>
</dbReference>
<evidence type="ECO:0000259" key="5">
    <source>
        <dbReference type="PROSITE" id="PS50931"/>
    </source>
</evidence>
<evidence type="ECO:0000256" key="3">
    <source>
        <dbReference type="ARBA" id="ARBA00023125"/>
    </source>
</evidence>
<accession>A0ABX7G1G6</accession>
<dbReference type="Gene3D" id="3.40.190.290">
    <property type="match status" value="1"/>
</dbReference>
<dbReference type="PRINTS" id="PR00039">
    <property type="entry name" value="HTHLYSR"/>
</dbReference>
<protein>
    <submittedName>
        <fullName evidence="6">LysR family transcriptional regulator</fullName>
    </submittedName>
</protein>
<dbReference type="CDD" id="cd08438">
    <property type="entry name" value="PBP2_CidR"/>
    <property type="match status" value="1"/>
</dbReference>
<organism evidence="6 7">
    <name type="scientific">Shewanella litorisediminis</name>
    <dbReference type="NCBI Taxonomy" id="1173586"/>
    <lineage>
        <taxon>Bacteria</taxon>
        <taxon>Pseudomonadati</taxon>
        <taxon>Pseudomonadota</taxon>
        <taxon>Gammaproteobacteria</taxon>
        <taxon>Alteromonadales</taxon>
        <taxon>Shewanellaceae</taxon>
        <taxon>Shewanella</taxon>
    </lineage>
</organism>
<dbReference type="Gene3D" id="1.10.10.10">
    <property type="entry name" value="Winged helix-like DNA-binding domain superfamily/Winged helix DNA-binding domain"/>
    <property type="match status" value="1"/>
</dbReference>
<evidence type="ECO:0000256" key="4">
    <source>
        <dbReference type="ARBA" id="ARBA00023163"/>
    </source>
</evidence>
<gene>
    <name evidence="6" type="ORF">JQC75_15075</name>
</gene>
<dbReference type="InterPro" id="IPR000847">
    <property type="entry name" value="LysR_HTH_N"/>
</dbReference>
<comment type="similarity">
    <text evidence="1">Belongs to the LysR transcriptional regulatory family.</text>
</comment>
<keyword evidence="4" id="KW-0804">Transcription</keyword>
<dbReference type="InterPro" id="IPR036390">
    <property type="entry name" value="WH_DNA-bd_sf"/>
</dbReference>
<keyword evidence="3" id="KW-0238">DNA-binding</keyword>
<feature type="domain" description="HTH lysR-type" evidence="5">
    <location>
        <begin position="1"/>
        <end position="60"/>
    </location>
</feature>
<evidence type="ECO:0000313" key="6">
    <source>
        <dbReference type="EMBL" id="QRH01166.1"/>
    </source>
</evidence>
<dbReference type="Pfam" id="PF00126">
    <property type="entry name" value="HTH_1"/>
    <property type="match status" value="1"/>
</dbReference>
<dbReference type="InterPro" id="IPR050950">
    <property type="entry name" value="HTH-type_LysR_regulators"/>
</dbReference>